<gene>
    <name evidence="2" type="ORF">L1049_028170</name>
</gene>
<evidence type="ECO:0000313" key="3">
    <source>
        <dbReference type="Proteomes" id="UP001415857"/>
    </source>
</evidence>
<feature type="compositionally biased region" description="Basic residues" evidence="1">
    <location>
        <begin position="59"/>
        <end position="72"/>
    </location>
</feature>
<keyword evidence="3" id="KW-1185">Reference proteome</keyword>
<dbReference type="PANTHER" id="PTHR33914:SF3">
    <property type="entry name" value="PROTEIN BREAKING OF ASYMMETRY IN THE STOMATAL LINEAGE"/>
    <property type="match status" value="1"/>
</dbReference>
<accession>A0AAP0RK14</accession>
<protein>
    <recommendedName>
        <fullName evidence="4">Protein BREAKING OF ASYMMETRY IN THE STOMATAL LINEAGE</fullName>
    </recommendedName>
</protein>
<sequence>MCTPWTISRLVRWRVKDWALSFFACGFPLDEEERETHPPSSPQVSIANMVFDTKDGTRKSKKKSKRGSRGNKCKQEKQRVTSGSVQAIDTGLAENRSITEDSSWPHFADEDYIVFCFREDGAFDVVKDCKSEGSGHVGCAIKSPRPVNRKLNYAGDAETVYNHSHEVLSKEDGHNINSTNKGESISDKEADEEDRESVYLDTESPSRGMRKGDQFEENIGDQCRTVSLESNDSNQSEGSTGSFAFPVLRWELSSSPAQMPKSEGLRLRKHKARHNVKHITSIPEGYSKQVLPQELLGSLH</sequence>
<reference evidence="2 3" key="1">
    <citation type="journal article" date="2024" name="Plant J.">
        <title>Genome sequences and population genomics reveal climatic adaptation and genomic divergence between two closely related sweetgum species.</title>
        <authorList>
            <person name="Xu W.Q."/>
            <person name="Ren C.Q."/>
            <person name="Zhang X.Y."/>
            <person name="Comes H.P."/>
            <person name="Liu X.H."/>
            <person name="Li Y.G."/>
            <person name="Kettle C.J."/>
            <person name="Jalonen R."/>
            <person name="Gaisberger H."/>
            <person name="Ma Y.Z."/>
            <person name="Qiu Y.X."/>
        </authorList>
    </citation>
    <scope>NUCLEOTIDE SEQUENCE [LARGE SCALE GENOMIC DNA]</scope>
    <source>
        <strain evidence="2">Hangzhou</strain>
    </source>
</reference>
<feature type="region of interest" description="Disordered" evidence="1">
    <location>
        <begin position="166"/>
        <end position="218"/>
    </location>
</feature>
<organism evidence="2 3">
    <name type="scientific">Liquidambar formosana</name>
    <name type="common">Formosan gum</name>
    <dbReference type="NCBI Taxonomy" id="63359"/>
    <lineage>
        <taxon>Eukaryota</taxon>
        <taxon>Viridiplantae</taxon>
        <taxon>Streptophyta</taxon>
        <taxon>Embryophyta</taxon>
        <taxon>Tracheophyta</taxon>
        <taxon>Spermatophyta</taxon>
        <taxon>Magnoliopsida</taxon>
        <taxon>eudicotyledons</taxon>
        <taxon>Gunneridae</taxon>
        <taxon>Pentapetalae</taxon>
        <taxon>Saxifragales</taxon>
        <taxon>Altingiaceae</taxon>
        <taxon>Liquidambar</taxon>
    </lineage>
</organism>
<evidence type="ECO:0008006" key="4">
    <source>
        <dbReference type="Google" id="ProtNLM"/>
    </source>
</evidence>
<name>A0AAP0RK14_LIQFO</name>
<dbReference type="GO" id="GO:0009786">
    <property type="term" value="P:regulation of asymmetric cell division"/>
    <property type="evidence" value="ECO:0007669"/>
    <property type="project" value="InterPro"/>
</dbReference>
<dbReference type="EMBL" id="JBBPBK010000009">
    <property type="protein sequence ID" value="KAK9278597.1"/>
    <property type="molecule type" value="Genomic_DNA"/>
</dbReference>
<evidence type="ECO:0000313" key="2">
    <source>
        <dbReference type="EMBL" id="KAK9278597.1"/>
    </source>
</evidence>
<dbReference type="PANTHER" id="PTHR33914">
    <property type="entry name" value="18S PRE-RIBOSOMAL ASSEMBLY PROTEIN GAR2-LIKE PROTEIN"/>
    <property type="match status" value="1"/>
</dbReference>
<evidence type="ECO:0000256" key="1">
    <source>
        <dbReference type="SAM" id="MobiDB-lite"/>
    </source>
</evidence>
<dbReference type="Proteomes" id="UP001415857">
    <property type="component" value="Unassembled WGS sequence"/>
</dbReference>
<feature type="region of interest" description="Disordered" evidence="1">
    <location>
        <begin position="33"/>
        <end position="88"/>
    </location>
</feature>
<proteinExistence type="predicted"/>
<dbReference type="InterPro" id="IPR040378">
    <property type="entry name" value="BASL"/>
</dbReference>
<dbReference type="AlphaFoldDB" id="A0AAP0RK14"/>
<comment type="caution">
    <text evidence="2">The sequence shown here is derived from an EMBL/GenBank/DDBJ whole genome shotgun (WGS) entry which is preliminary data.</text>
</comment>